<dbReference type="EMBL" id="CP027433">
    <property type="protein sequence ID" value="AVM02106.1"/>
    <property type="molecule type" value="Genomic_DNA"/>
</dbReference>
<keyword evidence="9" id="KW-1185">Reference proteome</keyword>
<dbReference type="Proteomes" id="UP000239814">
    <property type="component" value="Chromosome"/>
</dbReference>
<gene>
    <name evidence="8" type="ORF">C6V83_08015</name>
</gene>
<dbReference type="InterPro" id="IPR007848">
    <property type="entry name" value="Small_mtfrase_dom"/>
</dbReference>
<dbReference type="GO" id="GO:0035657">
    <property type="term" value="C:eRF1 methyltransferase complex"/>
    <property type="evidence" value="ECO:0007669"/>
    <property type="project" value="TreeGrafter"/>
</dbReference>
<dbReference type="KEGG" id="git:C6V83_08015"/>
<dbReference type="GO" id="GO:0008276">
    <property type="term" value="F:protein methyltransferase activity"/>
    <property type="evidence" value="ECO:0007669"/>
    <property type="project" value="TreeGrafter"/>
</dbReference>
<dbReference type="Pfam" id="PF25004">
    <property type="entry name" value="DUF7782"/>
    <property type="match status" value="1"/>
</dbReference>
<organism evidence="8 9">
    <name type="scientific">Gordonia iterans</name>
    <dbReference type="NCBI Taxonomy" id="1004901"/>
    <lineage>
        <taxon>Bacteria</taxon>
        <taxon>Bacillati</taxon>
        <taxon>Actinomycetota</taxon>
        <taxon>Actinomycetes</taxon>
        <taxon>Mycobacteriales</taxon>
        <taxon>Gordoniaceae</taxon>
        <taxon>Gordonia</taxon>
    </lineage>
</organism>
<accession>A0A2S0KKC9</accession>
<dbReference type="RefSeq" id="WP_105943809.1">
    <property type="nucleotide sequence ID" value="NZ_CP027433.1"/>
</dbReference>
<feature type="domain" description="DUF7782" evidence="7">
    <location>
        <begin position="391"/>
        <end position="507"/>
    </location>
</feature>
<evidence type="ECO:0000259" key="7">
    <source>
        <dbReference type="Pfam" id="PF25004"/>
    </source>
</evidence>
<dbReference type="InterPro" id="IPR055487">
    <property type="entry name" value="DUF7059"/>
</dbReference>
<dbReference type="PROSITE" id="PS00092">
    <property type="entry name" value="N6_MTASE"/>
    <property type="match status" value="1"/>
</dbReference>
<dbReference type="InterPro" id="IPR052190">
    <property type="entry name" value="Euk-Arch_PrmC-MTase"/>
</dbReference>
<dbReference type="CDD" id="cd02440">
    <property type="entry name" value="AdoMet_MTases"/>
    <property type="match status" value="1"/>
</dbReference>
<dbReference type="PANTHER" id="PTHR45875:SF1">
    <property type="entry name" value="METHYLTRANSFERASE N6AMT1"/>
    <property type="match status" value="1"/>
</dbReference>
<sequence>MNDPSSSAVPLSDPAVVEALGVVLRDRGYTSDGIAGLLGEQAAEALVGGTWWPALRATDRADDARRPLATLIRLFLLGSTEPEEAVAQAFSPISVTTLMEQGVLRRDDDGVRAILDIRPHMSDERDHLVVSDQDALLSAGPLAHDHVLGIGGASISLAQAVIRTPVARALDLGTGCGIQSLHLDSHCDTVVATDTNPRALALAAATARLNGMEWDLRQGSLFEPVAGERFDLIVANPPFVVGAGAQDYIYRDSGIEGDGISRRLIEQVADHLEPGGTAQLLANWIVHDEDDWERRIGAWVRGTGLDAWVVQRELADPISYISLWIADAGETPESAARRGAQWLDWFEREQIAGIGMGLVLLRKPAEDREPDVVIEEITGAGQEVTGFEAQAWWARRDFLRATSDADLLDAALCTSPVFLETQSLSAGGEEGSAGWQEISSSVTRPGGPGAVLPVDEVMTALLAGARGEVSLRVLLSLLADFHGVDTDALAEAALPAVREAIGRGILYRAE</sequence>
<feature type="domain" description="Methyltransferase small" evidence="5">
    <location>
        <begin position="158"/>
        <end position="283"/>
    </location>
</feature>
<dbReference type="InterPro" id="IPR029063">
    <property type="entry name" value="SAM-dependent_MTases_sf"/>
</dbReference>
<proteinExistence type="inferred from homology"/>
<comment type="similarity">
    <text evidence="1">Belongs to the eukaryotic/archaeal PrmC-related family.</text>
</comment>
<dbReference type="PANTHER" id="PTHR45875">
    <property type="entry name" value="METHYLTRANSFERASE N6AMT1"/>
    <property type="match status" value="1"/>
</dbReference>
<evidence type="ECO:0000256" key="1">
    <source>
        <dbReference type="ARBA" id="ARBA00006149"/>
    </source>
</evidence>
<dbReference type="OrthoDB" id="129465at2"/>
<evidence type="ECO:0000313" key="9">
    <source>
        <dbReference type="Proteomes" id="UP000239814"/>
    </source>
</evidence>
<dbReference type="Pfam" id="PF23186">
    <property type="entry name" value="DUF7059"/>
    <property type="match status" value="1"/>
</dbReference>
<evidence type="ECO:0000256" key="3">
    <source>
        <dbReference type="ARBA" id="ARBA00022679"/>
    </source>
</evidence>
<feature type="domain" description="DUF7059" evidence="6">
    <location>
        <begin position="28"/>
        <end position="113"/>
    </location>
</feature>
<evidence type="ECO:0000256" key="2">
    <source>
        <dbReference type="ARBA" id="ARBA00022603"/>
    </source>
</evidence>
<dbReference type="GO" id="GO:0008170">
    <property type="term" value="F:N-methyltransferase activity"/>
    <property type="evidence" value="ECO:0007669"/>
    <property type="project" value="UniProtKB-ARBA"/>
</dbReference>
<keyword evidence="2 8" id="KW-0489">Methyltransferase</keyword>
<dbReference type="AlphaFoldDB" id="A0A2S0KKC9"/>
<dbReference type="GO" id="GO:0032259">
    <property type="term" value="P:methylation"/>
    <property type="evidence" value="ECO:0007669"/>
    <property type="project" value="UniProtKB-KW"/>
</dbReference>
<dbReference type="Pfam" id="PF05175">
    <property type="entry name" value="MTS"/>
    <property type="match status" value="1"/>
</dbReference>
<dbReference type="GO" id="GO:0008757">
    <property type="term" value="F:S-adenosylmethionine-dependent methyltransferase activity"/>
    <property type="evidence" value="ECO:0007669"/>
    <property type="project" value="TreeGrafter"/>
</dbReference>
<dbReference type="Gene3D" id="3.40.50.150">
    <property type="entry name" value="Vaccinia Virus protein VP39"/>
    <property type="match status" value="1"/>
</dbReference>
<evidence type="ECO:0000256" key="4">
    <source>
        <dbReference type="ARBA" id="ARBA00022691"/>
    </source>
</evidence>
<evidence type="ECO:0000259" key="6">
    <source>
        <dbReference type="Pfam" id="PF23186"/>
    </source>
</evidence>
<reference evidence="8 9" key="1">
    <citation type="submission" date="2018-03" db="EMBL/GenBank/DDBJ databases">
        <title>Characteristics and genome of n-alkane degrading marine bacteria Gordonia iterans isolated from crude oil contaminated in Tae-an, South Korea.</title>
        <authorList>
            <person name="Lee S.-S."/>
            <person name="Kim H."/>
        </authorList>
    </citation>
    <scope>NUCLEOTIDE SEQUENCE [LARGE SCALE GENOMIC DNA]</scope>
    <source>
        <strain evidence="8 9">Co17</strain>
    </source>
</reference>
<name>A0A2S0KKC9_9ACTN</name>
<dbReference type="GO" id="GO:0003676">
    <property type="term" value="F:nucleic acid binding"/>
    <property type="evidence" value="ECO:0007669"/>
    <property type="project" value="InterPro"/>
</dbReference>
<evidence type="ECO:0000313" key="8">
    <source>
        <dbReference type="EMBL" id="AVM02106.1"/>
    </source>
</evidence>
<keyword evidence="3 8" id="KW-0808">Transferase</keyword>
<evidence type="ECO:0000259" key="5">
    <source>
        <dbReference type="Pfam" id="PF05175"/>
    </source>
</evidence>
<dbReference type="InterPro" id="IPR056684">
    <property type="entry name" value="DUF7782"/>
</dbReference>
<dbReference type="InterPro" id="IPR002052">
    <property type="entry name" value="DNA_methylase_N6_adenine_CS"/>
</dbReference>
<keyword evidence="4" id="KW-0949">S-adenosyl-L-methionine</keyword>
<dbReference type="SUPFAM" id="SSF53335">
    <property type="entry name" value="S-adenosyl-L-methionine-dependent methyltransferases"/>
    <property type="match status" value="1"/>
</dbReference>
<protein>
    <submittedName>
        <fullName evidence="8">Methyltransferase</fullName>
    </submittedName>
</protein>